<dbReference type="InterPro" id="IPR023296">
    <property type="entry name" value="Glyco_hydro_beta-prop_sf"/>
</dbReference>
<keyword evidence="6" id="KW-0472">Membrane</keyword>
<dbReference type="EMBL" id="JN790060">
    <property type="protein sequence ID" value="AFJ21577.1"/>
    <property type="molecule type" value="Genomic_DNA"/>
</dbReference>
<evidence type="ECO:0000259" key="7">
    <source>
        <dbReference type="Pfam" id="PF00251"/>
    </source>
</evidence>
<evidence type="ECO:0000256" key="6">
    <source>
        <dbReference type="SAM" id="Phobius"/>
    </source>
</evidence>
<evidence type="ECO:0000256" key="1">
    <source>
        <dbReference type="ARBA" id="ARBA00009902"/>
    </source>
</evidence>
<reference evidence="9" key="1">
    <citation type="journal article" date="2012" name="PLoS ONE">
        <title>Molecular and Functional Characterization of Novel Fructosyltransferases and Invertases from Agave tequilana.</title>
        <authorList>
            <person name="Cortes-Romero C."/>
            <person name="Martinez-Hernandez A."/>
            <person name="Mellado-Mojica E."/>
            <person name="Lopez M.G."/>
            <person name="Simpson J."/>
        </authorList>
    </citation>
    <scope>NUCLEOTIDE SEQUENCE</scope>
</reference>
<feature type="transmembrane region" description="Helical" evidence="6">
    <location>
        <begin position="31"/>
        <end position="52"/>
    </location>
</feature>
<keyword evidence="3" id="KW-0325">Glycoprotein</keyword>
<dbReference type="AlphaFoldDB" id="I1ZBQ5"/>
<proteinExistence type="evidence at transcript level"/>
<dbReference type="InterPro" id="IPR050551">
    <property type="entry name" value="Fructan_Metab_Enzymes"/>
</dbReference>
<accession>I1ZBQ5</accession>
<feature type="domain" description="Glycosyl hydrolase family 32 N-terminal" evidence="7">
    <location>
        <begin position="84"/>
        <end position="411"/>
    </location>
</feature>
<feature type="domain" description="Glycosyl hydrolase family 32 C-terminal" evidence="8">
    <location>
        <begin position="414"/>
        <end position="606"/>
    </location>
</feature>
<dbReference type="GO" id="GO:0016740">
    <property type="term" value="F:transferase activity"/>
    <property type="evidence" value="ECO:0007669"/>
    <property type="project" value="UniProtKB-KW"/>
</dbReference>
<evidence type="ECO:0000256" key="2">
    <source>
        <dbReference type="ARBA" id="ARBA00022801"/>
    </source>
</evidence>
<dbReference type="InterPro" id="IPR001362">
    <property type="entry name" value="Glyco_hydro_32"/>
</dbReference>
<dbReference type="Pfam" id="PF08244">
    <property type="entry name" value="Glyco_hydro_32C"/>
    <property type="match status" value="1"/>
</dbReference>
<evidence type="ECO:0000256" key="5">
    <source>
        <dbReference type="RuleBase" id="RU362110"/>
    </source>
</evidence>
<organism evidence="9">
    <name type="scientific">Agave tequilana</name>
    <name type="common">Tequila agave</name>
    <dbReference type="NCBI Taxonomy" id="386106"/>
    <lineage>
        <taxon>Eukaryota</taxon>
        <taxon>Viridiplantae</taxon>
        <taxon>Streptophyta</taxon>
        <taxon>Embryophyta</taxon>
        <taxon>Tracheophyta</taxon>
        <taxon>Spermatophyta</taxon>
        <taxon>Magnoliopsida</taxon>
        <taxon>Liliopsida</taxon>
        <taxon>Asparagales</taxon>
        <taxon>Asparagaceae</taxon>
        <taxon>Agavoideae</taxon>
        <taxon>Agave</taxon>
    </lineage>
</organism>
<dbReference type="PANTHER" id="PTHR31953">
    <property type="entry name" value="BETA-FRUCTOFURANOSIDASE, INSOLUBLE ISOENZYME CWINV1-RELATED"/>
    <property type="match status" value="1"/>
</dbReference>
<keyword evidence="9" id="KW-0808">Transferase</keyword>
<evidence type="ECO:0000259" key="8">
    <source>
        <dbReference type="Pfam" id="PF08244"/>
    </source>
</evidence>
<dbReference type="SUPFAM" id="SSF49899">
    <property type="entry name" value="Concanavalin A-like lectins/glucanases"/>
    <property type="match status" value="1"/>
</dbReference>
<evidence type="ECO:0000256" key="4">
    <source>
        <dbReference type="ARBA" id="ARBA00023295"/>
    </source>
</evidence>
<dbReference type="InterPro" id="IPR013320">
    <property type="entry name" value="ConA-like_dom_sf"/>
</dbReference>
<dbReference type="GO" id="GO:0005975">
    <property type="term" value="P:carbohydrate metabolic process"/>
    <property type="evidence" value="ECO:0007669"/>
    <property type="project" value="InterPro"/>
</dbReference>
<keyword evidence="4 5" id="KW-0326">Glycosidase</keyword>
<dbReference type="Pfam" id="PF00251">
    <property type="entry name" value="Glyco_hydro_32N"/>
    <property type="match status" value="1"/>
</dbReference>
<sequence length="621" mass="69248">MAASAKDVESAPTLDAPLLLRSAAPRSKLRVVAVSASAIAFLLAALAAVLYYNPGGVASSLVRLKENDFPWTNEMLRCQRTGFHFQPEKNFQADPNAALFYKGWYHFFYQYNPIGVAWDTTISWGHAVSKDLLHWNYLPMAMRPDHWYDAKGVWSGYSTLLPDGRIVVLYTGGTKELVQVQNLAVPANLSDPLLLEWKKSHANPILVPPPGIEHDDFRDPFPVWYNTSDSTWHVVIGSKDSEHYGIILIYTTKDFVNFTLLPNSLHTTKQPVGMLECVDLFPVATTNSQANQGLDMTMMKPAPGLKYVLKASMDDERHDYYALGSFDLDTFTFTPDDETIDVGVGLRYDWGKFYASKTFYDQEKQRRVLWGYVGEVDSKRVDMLKGWATIQNIPRTILFDTKTKSNLILWPVEEVESLRTINRNFNSVALNPGSTFQLDVGEATQLDILAEFEVDEKVIEAATEADVTYNCSTSGGAANRGMIGPFGLLVLANQDLTEQTATYFYVSRGIDGHLRTHFCQDELRSSKAGGITKRVVGNTVPVLNGETWALRILVDHSIVESFAQGGRAVATSRVYPTEAIYSSARVFLFNNATDAAVTARTVTVWHMNSTYNHVFPGLVAP</sequence>
<evidence type="ECO:0000313" key="9">
    <source>
        <dbReference type="EMBL" id="AFJ21577.1"/>
    </source>
</evidence>
<keyword evidence="6" id="KW-1133">Transmembrane helix</keyword>
<keyword evidence="6" id="KW-0812">Transmembrane</keyword>
<keyword evidence="2 5" id="KW-0378">Hydrolase</keyword>
<dbReference type="SMR" id="I1ZBQ5"/>
<dbReference type="CDD" id="cd18624">
    <property type="entry name" value="GH32_Fruct1-like"/>
    <property type="match status" value="1"/>
</dbReference>
<dbReference type="EMBL" id="JN790054">
    <property type="protein sequence ID" value="AFJ21571.1"/>
    <property type="molecule type" value="mRNA"/>
</dbReference>
<dbReference type="SUPFAM" id="SSF75005">
    <property type="entry name" value="Arabinanase/levansucrase/invertase"/>
    <property type="match status" value="1"/>
</dbReference>
<dbReference type="Gene3D" id="2.60.120.560">
    <property type="entry name" value="Exo-inulinase, domain 1"/>
    <property type="match status" value="1"/>
</dbReference>
<dbReference type="InterPro" id="IPR013148">
    <property type="entry name" value="Glyco_hydro_32_N"/>
</dbReference>
<dbReference type="GO" id="GO:0004553">
    <property type="term" value="F:hydrolase activity, hydrolyzing O-glycosyl compounds"/>
    <property type="evidence" value="ECO:0007669"/>
    <property type="project" value="InterPro"/>
</dbReference>
<protein>
    <submittedName>
        <fullName evidence="9">Sucrose:sucrose 1-fructosyltransferase</fullName>
    </submittedName>
</protein>
<dbReference type="SMART" id="SM00640">
    <property type="entry name" value="Glyco_32"/>
    <property type="match status" value="1"/>
</dbReference>
<evidence type="ECO:0000256" key="3">
    <source>
        <dbReference type="ARBA" id="ARBA00023180"/>
    </source>
</evidence>
<dbReference type="InterPro" id="IPR013189">
    <property type="entry name" value="Glyco_hydro_32_C"/>
</dbReference>
<name>I1ZBQ5_AGATE</name>
<gene>
    <name evidence="9" type="primary">SST2</name>
</gene>
<comment type="similarity">
    <text evidence="1 5">Belongs to the glycosyl hydrolase 32 family.</text>
</comment>
<dbReference type="Gene3D" id="2.115.10.20">
    <property type="entry name" value="Glycosyl hydrolase domain, family 43"/>
    <property type="match status" value="1"/>
</dbReference>